<evidence type="ECO:0000313" key="1">
    <source>
        <dbReference type="EMBL" id="EIM79577.1"/>
    </source>
</evidence>
<dbReference type="AlphaFoldDB" id="R7RZ37"/>
<sequence length="81" mass="8771">MVVLDIYRRPSGQVVDGDAVAVVEETVIQKISTGIMPASVRYLRHIDISARATLPHYRLHLFSRLGGDIRGGMIGTVGGPN</sequence>
<reference evidence="2" key="1">
    <citation type="journal article" date="2012" name="Science">
        <title>The Paleozoic origin of enzymatic lignin decomposition reconstructed from 31 fungal genomes.</title>
        <authorList>
            <person name="Floudas D."/>
            <person name="Binder M."/>
            <person name="Riley R."/>
            <person name="Barry K."/>
            <person name="Blanchette R.A."/>
            <person name="Henrissat B."/>
            <person name="Martinez A.T."/>
            <person name="Otillar R."/>
            <person name="Spatafora J.W."/>
            <person name="Yadav J.S."/>
            <person name="Aerts A."/>
            <person name="Benoit I."/>
            <person name="Boyd A."/>
            <person name="Carlson A."/>
            <person name="Copeland A."/>
            <person name="Coutinho P.M."/>
            <person name="de Vries R.P."/>
            <person name="Ferreira P."/>
            <person name="Findley K."/>
            <person name="Foster B."/>
            <person name="Gaskell J."/>
            <person name="Glotzer D."/>
            <person name="Gorecki P."/>
            <person name="Heitman J."/>
            <person name="Hesse C."/>
            <person name="Hori C."/>
            <person name="Igarashi K."/>
            <person name="Jurgens J.A."/>
            <person name="Kallen N."/>
            <person name="Kersten P."/>
            <person name="Kohler A."/>
            <person name="Kuees U."/>
            <person name="Kumar T.K.A."/>
            <person name="Kuo A."/>
            <person name="LaButti K."/>
            <person name="Larrondo L.F."/>
            <person name="Lindquist E."/>
            <person name="Ling A."/>
            <person name="Lombard V."/>
            <person name="Lucas S."/>
            <person name="Lundell T."/>
            <person name="Martin R."/>
            <person name="McLaughlin D.J."/>
            <person name="Morgenstern I."/>
            <person name="Morin E."/>
            <person name="Murat C."/>
            <person name="Nagy L.G."/>
            <person name="Nolan M."/>
            <person name="Ohm R.A."/>
            <person name="Patyshakuliyeva A."/>
            <person name="Rokas A."/>
            <person name="Ruiz-Duenas F.J."/>
            <person name="Sabat G."/>
            <person name="Salamov A."/>
            <person name="Samejima M."/>
            <person name="Schmutz J."/>
            <person name="Slot J.C."/>
            <person name="St John F."/>
            <person name="Stenlid J."/>
            <person name="Sun H."/>
            <person name="Sun S."/>
            <person name="Syed K."/>
            <person name="Tsang A."/>
            <person name="Wiebenga A."/>
            <person name="Young D."/>
            <person name="Pisabarro A."/>
            <person name="Eastwood D.C."/>
            <person name="Martin F."/>
            <person name="Cullen D."/>
            <person name="Grigoriev I.V."/>
            <person name="Hibbett D.S."/>
        </authorList>
    </citation>
    <scope>NUCLEOTIDE SEQUENCE [LARGE SCALE GENOMIC DNA]</scope>
    <source>
        <strain evidence="2">FP-91666</strain>
    </source>
</reference>
<organism evidence="1 2">
    <name type="scientific">Stereum hirsutum (strain FP-91666)</name>
    <name type="common">White-rot fungus</name>
    <dbReference type="NCBI Taxonomy" id="721885"/>
    <lineage>
        <taxon>Eukaryota</taxon>
        <taxon>Fungi</taxon>
        <taxon>Dikarya</taxon>
        <taxon>Basidiomycota</taxon>
        <taxon>Agaricomycotina</taxon>
        <taxon>Agaricomycetes</taxon>
        <taxon>Russulales</taxon>
        <taxon>Stereaceae</taxon>
        <taxon>Stereum</taxon>
    </lineage>
</organism>
<name>R7RZ37_STEHR</name>
<accession>R7RZ37</accession>
<dbReference type="KEGG" id="shs:STEHIDRAFT_126448"/>
<dbReference type="RefSeq" id="XP_007311367.1">
    <property type="nucleotide sequence ID" value="XM_007311305.1"/>
</dbReference>
<protein>
    <submittedName>
        <fullName evidence="1">Uncharacterized protein</fullName>
    </submittedName>
</protein>
<dbReference type="EMBL" id="JH687403">
    <property type="protein sequence ID" value="EIM79577.1"/>
    <property type="molecule type" value="Genomic_DNA"/>
</dbReference>
<dbReference type="Proteomes" id="UP000053927">
    <property type="component" value="Unassembled WGS sequence"/>
</dbReference>
<evidence type="ECO:0000313" key="2">
    <source>
        <dbReference type="Proteomes" id="UP000053927"/>
    </source>
</evidence>
<keyword evidence="2" id="KW-1185">Reference proteome</keyword>
<proteinExistence type="predicted"/>
<dbReference type="GeneID" id="18797765"/>
<gene>
    <name evidence="1" type="ORF">STEHIDRAFT_126448</name>
</gene>